<feature type="region of interest" description="Disordered" evidence="7">
    <location>
        <begin position="158"/>
        <end position="231"/>
    </location>
</feature>
<evidence type="ECO:0000259" key="9">
    <source>
        <dbReference type="Pfam" id="PF02868"/>
    </source>
</evidence>
<evidence type="ECO:0000256" key="1">
    <source>
        <dbReference type="ARBA" id="ARBA00009388"/>
    </source>
</evidence>
<dbReference type="Gene3D" id="3.10.170.10">
    <property type="match status" value="1"/>
</dbReference>
<evidence type="ECO:0000256" key="7">
    <source>
        <dbReference type="SAM" id="MobiDB-lite"/>
    </source>
</evidence>
<dbReference type="Proteomes" id="UP001642405">
    <property type="component" value="Unassembled WGS sequence"/>
</dbReference>
<sequence length="542" mass="57894">MYAHCCGIVPPHLLRGIAASAHNDETFRLAATRNLLALGSLDRPQLPNDDEIPPEPTKTAASAENRRQTKETSSPSESTSSPSRSATSSNEATSMSTSPPSSDPVADLSLDPPDDAAATAAAGATTSSSSTLSPSTSSSSTDKTPWFIPKSLFDALVDSPSTEEDTKKRARSNRERLAPCKRNKAGGATKEGVRSEEQKQKQSARHASTHKTDTRKTDTNTTGEQAGQNDGLRVIFSAQNSDDTAHLPGTLLRKEAQPPVADDTQANEAYDNCGRVLAFYRTVFDWRSINNHGMVAVSTVHFGQNFDNALWDPDNRQMVYGDGGELLRNFTACLDVVGHEMTHGVSLHTCPLEYHGQSGALNEHISDVFGVMIKQWVAGETAADADWLVGEGCLLPDVPGVALRSMKAPGTAYDDPRLGRDPQPAHMDGFRDVADDFGGAHLYSGIPNRAFYLTAVALGGHSWDRAGQIWWKTLTTTTTATTTTTKMTKATGSSSGGSRIGRRCTFAEFATATVDAATALYGAETANVVRMAWAEVGVDTGK</sequence>
<dbReference type="Pfam" id="PF01447">
    <property type="entry name" value="Peptidase_M4"/>
    <property type="match status" value="1"/>
</dbReference>
<keyword evidence="11" id="KW-1185">Reference proteome</keyword>
<evidence type="ECO:0008006" key="12">
    <source>
        <dbReference type="Google" id="ProtNLM"/>
    </source>
</evidence>
<proteinExistence type="inferred from homology"/>
<dbReference type="PRINTS" id="PR00730">
    <property type="entry name" value="THERMOLYSIN"/>
</dbReference>
<evidence type="ECO:0000256" key="5">
    <source>
        <dbReference type="ARBA" id="ARBA00022833"/>
    </source>
</evidence>
<dbReference type="InterPro" id="IPR027268">
    <property type="entry name" value="Peptidase_M4/M1_CTD_sf"/>
</dbReference>
<evidence type="ECO:0000256" key="2">
    <source>
        <dbReference type="ARBA" id="ARBA00022670"/>
    </source>
</evidence>
<reference evidence="10 11" key="1">
    <citation type="submission" date="2024-01" db="EMBL/GenBank/DDBJ databases">
        <authorList>
            <person name="Allen C."/>
            <person name="Tagirdzhanova G."/>
        </authorList>
    </citation>
    <scope>NUCLEOTIDE SEQUENCE [LARGE SCALE GENOMIC DNA]</scope>
</reference>
<keyword evidence="5" id="KW-0862">Zinc</keyword>
<organism evidence="10 11">
    <name type="scientific">Sporothrix curviconia</name>
    <dbReference type="NCBI Taxonomy" id="1260050"/>
    <lineage>
        <taxon>Eukaryota</taxon>
        <taxon>Fungi</taxon>
        <taxon>Dikarya</taxon>
        <taxon>Ascomycota</taxon>
        <taxon>Pezizomycotina</taxon>
        <taxon>Sordariomycetes</taxon>
        <taxon>Sordariomycetidae</taxon>
        <taxon>Ophiostomatales</taxon>
        <taxon>Ophiostomataceae</taxon>
        <taxon>Sporothrix</taxon>
    </lineage>
</organism>
<dbReference type="InterPro" id="IPR052759">
    <property type="entry name" value="Metalloprotease_M4"/>
</dbReference>
<evidence type="ECO:0000313" key="11">
    <source>
        <dbReference type="Proteomes" id="UP001642405"/>
    </source>
</evidence>
<evidence type="ECO:0000259" key="8">
    <source>
        <dbReference type="Pfam" id="PF01447"/>
    </source>
</evidence>
<feature type="region of interest" description="Disordered" evidence="7">
    <location>
        <begin position="41"/>
        <end position="146"/>
    </location>
</feature>
<keyword evidence="3" id="KW-0479">Metal-binding</keyword>
<keyword evidence="4" id="KW-0378">Hydrolase</keyword>
<feature type="compositionally biased region" description="Basic and acidic residues" evidence="7">
    <location>
        <begin position="164"/>
        <end position="178"/>
    </location>
</feature>
<dbReference type="InterPro" id="IPR001570">
    <property type="entry name" value="Peptidase_M4_C_domain"/>
</dbReference>
<comment type="similarity">
    <text evidence="1">Belongs to the peptidase M4 family.</text>
</comment>
<feature type="domain" description="Peptidase M4" evidence="8">
    <location>
        <begin position="213"/>
        <end position="345"/>
    </location>
</feature>
<feature type="compositionally biased region" description="Low complexity" evidence="7">
    <location>
        <begin position="71"/>
        <end position="142"/>
    </location>
</feature>
<keyword evidence="2" id="KW-0645">Protease</keyword>
<dbReference type="CDD" id="cd09597">
    <property type="entry name" value="M4_TLP"/>
    <property type="match status" value="1"/>
</dbReference>
<dbReference type="InterPro" id="IPR023612">
    <property type="entry name" value="Peptidase_M4"/>
</dbReference>
<dbReference type="Gene3D" id="1.10.390.10">
    <property type="entry name" value="Neutral Protease Domain 2"/>
    <property type="match status" value="1"/>
</dbReference>
<feature type="domain" description="Peptidase M4 C-terminal" evidence="9">
    <location>
        <begin position="352"/>
        <end position="491"/>
    </location>
</feature>
<evidence type="ECO:0000256" key="3">
    <source>
        <dbReference type="ARBA" id="ARBA00022723"/>
    </source>
</evidence>
<dbReference type="Pfam" id="PF02868">
    <property type="entry name" value="Peptidase_M4_C"/>
    <property type="match status" value="1"/>
</dbReference>
<accession>A0ABP0BL01</accession>
<comment type="caution">
    <text evidence="10">The sequence shown here is derived from an EMBL/GenBank/DDBJ whole genome shotgun (WGS) entry which is preliminary data.</text>
</comment>
<evidence type="ECO:0000256" key="6">
    <source>
        <dbReference type="ARBA" id="ARBA00023049"/>
    </source>
</evidence>
<feature type="compositionally biased region" description="Basic and acidic residues" evidence="7">
    <location>
        <begin position="191"/>
        <end position="200"/>
    </location>
</feature>
<dbReference type="SUPFAM" id="SSF55486">
    <property type="entry name" value="Metalloproteases ('zincins'), catalytic domain"/>
    <property type="match status" value="1"/>
</dbReference>
<evidence type="ECO:0000313" key="10">
    <source>
        <dbReference type="EMBL" id="CAK7220312.1"/>
    </source>
</evidence>
<protein>
    <recommendedName>
        <fullName evidence="12">Neutral metalloproteinase</fullName>
    </recommendedName>
</protein>
<dbReference type="PANTHER" id="PTHR43579:SF1">
    <property type="entry name" value="NEUTRAL METALLOPROTEINASE"/>
    <property type="match status" value="1"/>
</dbReference>
<dbReference type="EMBL" id="CAWUHB010000019">
    <property type="protein sequence ID" value="CAK7220312.1"/>
    <property type="molecule type" value="Genomic_DNA"/>
</dbReference>
<gene>
    <name evidence="10" type="ORF">SCUCBS95973_004116</name>
</gene>
<name>A0ABP0BL01_9PEZI</name>
<dbReference type="InterPro" id="IPR013856">
    <property type="entry name" value="Peptidase_M4_domain"/>
</dbReference>
<dbReference type="PANTHER" id="PTHR43579">
    <property type="match status" value="1"/>
</dbReference>
<evidence type="ECO:0000256" key="4">
    <source>
        <dbReference type="ARBA" id="ARBA00022801"/>
    </source>
</evidence>
<keyword evidence="6" id="KW-0482">Metalloprotease</keyword>